<dbReference type="InParanoid" id="L7JVI2"/>
<evidence type="ECO:0000256" key="1">
    <source>
        <dbReference type="SAM" id="Phobius"/>
    </source>
</evidence>
<feature type="transmembrane region" description="Helical" evidence="1">
    <location>
        <begin position="201"/>
        <end position="226"/>
    </location>
</feature>
<sequence>VKKCVEITSHLLLSSNQNIFKKLDNYQSKNLDVFLTCTSIVVEINYQASRFGFYLTGKDNLRSISIGKAIISVFMEEISTLGSTFRMLEMTHATIIVYNKDLIMNDHKLFTLISRFDFIFSLHVKWNEGKECSRIQAIPFILKNFILNFEYNPNSLTISNFKISFQFFRKLYKMKLKNLSLIGCNVECEMAILVAQEPINLTILMFAFIGGTAACAMKTIICPLIVTA</sequence>
<proteinExistence type="predicted"/>
<evidence type="ECO:0000313" key="2">
    <source>
        <dbReference type="EMBL" id="ELQ75056.1"/>
    </source>
</evidence>
<evidence type="ECO:0000313" key="3">
    <source>
        <dbReference type="Proteomes" id="UP000011185"/>
    </source>
</evidence>
<dbReference type="VEuPathDB" id="MicrosporidiaDB:THOM_1985"/>
<dbReference type="Proteomes" id="UP000011185">
    <property type="component" value="Unassembled WGS sequence"/>
</dbReference>
<accession>L7JVI2</accession>
<dbReference type="AlphaFoldDB" id="L7JVI2"/>
<feature type="non-terminal residue" evidence="2">
    <location>
        <position position="1"/>
    </location>
</feature>
<dbReference type="EMBL" id="JH993996">
    <property type="protein sequence ID" value="ELQ75056.1"/>
    <property type="molecule type" value="Genomic_DNA"/>
</dbReference>
<name>L7JVI2_TRAHO</name>
<keyword evidence="1" id="KW-0472">Membrane</keyword>
<keyword evidence="1" id="KW-1133">Transmembrane helix</keyword>
<keyword evidence="1" id="KW-0812">Transmembrane</keyword>
<reference evidence="2 3" key="1">
    <citation type="journal article" date="2012" name="PLoS Pathog.">
        <title>The genome of the obligate intracellular parasite Trachipleistophora hominis: new insights into microsporidian genome dynamics and reductive evolution.</title>
        <authorList>
            <person name="Heinz E."/>
            <person name="Williams T.A."/>
            <person name="Nakjang S."/>
            <person name="Noel C.J."/>
            <person name="Swan D.C."/>
            <person name="Goldberg A.V."/>
            <person name="Harris S.R."/>
            <person name="Weinmaier T."/>
            <person name="Markert S."/>
            <person name="Becher D."/>
            <person name="Bernhardt J."/>
            <person name="Dagan T."/>
            <person name="Hacker C."/>
            <person name="Lucocq J.M."/>
            <person name="Schweder T."/>
            <person name="Rattei T."/>
            <person name="Hall N."/>
            <person name="Hirt R.P."/>
            <person name="Embley T.M."/>
        </authorList>
    </citation>
    <scope>NUCLEOTIDE SEQUENCE [LARGE SCALE GENOMIC DNA]</scope>
</reference>
<gene>
    <name evidence="2" type="ORF">THOM_1985</name>
</gene>
<organism evidence="2 3">
    <name type="scientific">Trachipleistophora hominis</name>
    <name type="common">Microsporidian parasite</name>
    <dbReference type="NCBI Taxonomy" id="72359"/>
    <lineage>
        <taxon>Eukaryota</taxon>
        <taxon>Fungi</taxon>
        <taxon>Fungi incertae sedis</taxon>
        <taxon>Microsporidia</taxon>
        <taxon>Pleistophoridae</taxon>
        <taxon>Trachipleistophora</taxon>
    </lineage>
</organism>
<dbReference type="HOGENOM" id="CLU_1217306_0_0_1"/>
<protein>
    <submittedName>
        <fullName evidence="2">Uncharacterized protein</fullName>
    </submittedName>
</protein>
<keyword evidence="3" id="KW-1185">Reference proteome</keyword>